<dbReference type="NCBIfam" id="NF009529">
    <property type="entry name" value="PRK12893.1-2"/>
    <property type="match status" value="1"/>
</dbReference>
<dbReference type="InterPro" id="IPR010158">
    <property type="entry name" value="Amidase_Cbmase"/>
</dbReference>
<dbReference type="GO" id="GO:0016813">
    <property type="term" value="F:hydrolase activity, acting on carbon-nitrogen (but not peptide) bonds, in linear amidines"/>
    <property type="evidence" value="ECO:0007669"/>
    <property type="project" value="InterPro"/>
</dbReference>
<dbReference type="GO" id="GO:0046872">
    <property type="term" value="F:metal ion binding"/>
    <property type="evidence" value="ECO:0007669"/>
    <property type="project" value="UniProtKB-KW"/>
</dbReference>
<gene>
    <name evidence="8" type="ORF">BZM27_33650</name>
</gene>
<organism evidence="8 9">
    <name type="scientific">Paraburkholderia steynii</name>
    <dbReference type="NCBI Taxonomy" id="1245441"/>
    <lineage>
        <taxon>Bacteria</taxon>
        <taxon>Pseudomonadati</taxon>
        <taxon>Pseudomonadota</taxon>
        <taxon>Betaproteobacteria</taxon>
        <taxon>Burkholderiales</taxon>
        <taxon>Burkholderiaceae</taxon>
        <taxon>Paraburkholderia</taxon>
    </lineage>
</organism>
<reference evidence="8 9" key="1">
    <citation type="submission" date="2017-02" db="EMBL/GenBank/DDBJ databases">
        <title>Paraburkholderia sophoroidis sp. nov. and Paraburkholderia steynii sp. nov. rhizobial symbionts of the fynbos legume Hypocalyptus sophoroides.</title>
        <authorList>
            <person name="Steenkamp E.T."/>
            <person name="Beukes C.W."/>
            <person name="Van Zyl E."/>
            <person name="Avontuur J."/>
            <person name="Chan W.Y."/>
            <person name="Hassen A."/>
            <person name="Palmer M."/>
            <person name="Mthombeni L."/>
            <person name="Phalane F."/>
            <person name="Sereme K."/>
            <person name="Venter S.N."/>
        </authorList>
    </citation>
    <scope>NUCLEOTIDE SEQUENCE [LARGE SCALE GENOMIC DNA]</scope>
    <source>
        <strain evidence="8 9">HC1.1ba</strain>
    </source>
</reference>
<dbReference type="Gene3D" id="3.40.630.10">
    <property type="entry name" value="Zn peptidases"/>
    <property type="match status" value="1"/>
</dbReference>
<comment type="similarity">
    <text evidence="2">Belongs to the peptidase M20 family.</text>
</comment>
<dbReference type="Pfam" id="PF01546">
    <property type="entry name" value="Peptidase_M20"/>
    <property type="match status" value="1"/>
</dbReference>
<dbReference type="InterPro" id="IPR002933">
    <property type="entry name" value="Peptidase_M20"/>
</dbReference>
<keyword evidence="6" id="KW-0464">Manganese</keyword>
<comment type="cofactor">
    <cofactor evidence="7">
        <name>Zn(2+)</name>
        <dbReference type="ChEBI" id="CHEBI:29105"/>
    </cofactor>
    <text evidence="7">Binds 2 Zn(2+) ions per subunit.</text>
</comment>
<dbReference type="SUPFAM" id="SSF55031">
    <property type="entry name" value="Bacterial exopeptidase dimerisation domain"/>
    <property type="match status" value="1"/>
</dbReference>
<dbReference type="PANTHER" id="PTHR32494:SF19">
    <property type="entry name" value="ALLANTOATE DEIMINASE-RELATED"/>
    <property type="match status" value="1"/>
</dbReference>
<sequence length="423" mass="45270">MFRRTRVHDFPRINPVRLLDDLKTLRSFGANGPGVVRLSLSPVDMEARRWLAGRMTDAGLDATIDGVGTVFGRSRKPGPALVIGSHTDTQPTGGWLDGALGVIYGLEIARALDECAATRDFAIDVASWIDEEGTFSSFLGSRSFVGDAIDASLQHARNRDGVLLGDALAQAGMANVPRVVLDRARQRAYLEPHIEQGGRLEASGKSIGVVTTIVGIREFQLCFTGQRNHAGTTPMSIRRDAGAALVAFIARVDAAFGRLADADTVWTVGRIDLDPGSFSVVPGKADMYLQFRDGKPERLHAMESALAALVDEWNVQHAVQVELMPCDGPEEPVVMDTTLQQHIAQAAEAVAPGQWIHMPSGASHDAQVIAHHIPACMLFVPSIGGVSHDSIEDTAEAHIVLGCEVAARAAAGIVEALRVRFDG</sequence>
<feature type="binding site" evidence="7">
    <location>
        <position position="97"/>
    </location>
    <ligand>
        <name>Zn(2+)</name>
        <dbReference type="ChEBI" id="CHEBI:29105"/>
        <label>2</label>
    </ligand>
</feature>
<evidence type="ECO:0000313" key="8">
    <source>
        <dbReference type="EMBL" id="TCG05435.1"/>
    </source>
</evidence>
<evidence type="ECO:0000256" key="5">
    <source>
        <dbReference type="ARBA" id="ARBA00022801"/>
    </source>
</evidence>
<evidence type="ECO:0000256" key="1">
    <source>
        <dbReference type="ARBA" id="ARBA00001936"/>
    </source>
</evidence>
<evidence type="ECO:0000313" key="9">
    <source>
        <dbReference type="Proteomes" id="UP000294200"/>
    </source>
</evidence>
<dbReference type="Proteomes" id="UP000294200">
    <property type="component" value="Unassembled WGS sequence"/>
</dbReference>
<dbReference type="CDD" id="cd03884">
    <property type="entry name" value="M20_bAS"/>
    <property type="match status" value="1"/>
</dbReference>
<dbReference type="Gene3D" id="3.30.70.360">
    <property type="match status" value="1"/>
</dbReference>
<evidence type="ECO:0000256" key="7">
    <source>
        <dbReference type="PIRSR" id="PIRSR001235-1"/>
    </source>
</evidence>
<dbReference type="PIRSF" id="PIRSF001235">
    <property type="entry name" value="Amidase_carbamoylase"/>
    <property type="match status" value="1"/>
</dbReference>
<dbReference type="EMBL" id="MWML01000168">
    <property type="protein sequence ID" value="TCG05435.1"/>
    <property type="molecule type" value="Genomic_DNA"/>
</dbReference>
<evidence type="ECO:0000256" key="3">
    <source>
        <dbReference type="ARBA" id="ARBA00011738"/>
    </source>
</evidence>
<evidence type="ECO:0000256" key="2">
    <source>
        <dbReference type="ARBA" id="ARBA00006153"/>
    </source>
</evidence>
<accession>A0A4R0XA19</accession>
<comment type="cofactor">
    <cofactor evidence="1">
        <name>Mn(2+)</name>
        <dbReference type="ChEBI" id="CHEBI:29035"/>
    </cofactor>
</comment>
<dbReference type="NCBIfam" id="TIGR01879">
    <property type="entry name" value="hydantase"/>
    <property type="match status" value="1"/>
</dbReference>
<dbReference type="SUPFAM" id="SSF53187">
    <property type="entry name" value="Zn-dependent exopeptidases"/>
    <property type="match status" value="1"/>
</dbReference>
<proteinExistence type="inferred from homology"/>
<comment type="subunit">
    <text evidence="3">Homodimer.</text>
</comment>
<feature type="binding site" evidence="7">
    <location>
        <position position="132"/>
    </location>
    <ligand>
        <name>Zn(2+)</name>
        <dbReference type="ChEBI" id="CHEBI:29105"/>
        <label>2</label>
    </ligand>
</feature>
<protein>
    <submittedName>
        <fullName evidence="8">Zn-dependent hydrolase</fullName>
    </submittedName>
</protein>
<feature type="binding site" evidence="7">
    <location>
        <position position="86"/>
    </location>
    <ligand>
        <name>Zn(2+)</name>
        <dbReference type="ChEBI" id="CHEBI:29105"/>
        <label>1</label>
    </ligand>
</feature>
<keyword evidence="9" id="KW-1185">Reference proteome</keyword>
<feature type="binding site" evidence="7">
    <location>
        <position position="193"/>
    </location>
    <ligand>
        <name>Zn(2+)</name>
        <dbReference type="ChEBI" id="CHEBI:29105"/>
        <label>1</label>
    </ligand>
</feature>
<keyword evidence="7" id="KW-0862">Zinc</keyword>
<evidence type="ECO:0000256" key="4">
    <source>
        <dbReference type="ARBA" id="ARBA00022723"/>
    </source>
</evidence>
<keyword evidence="4 7" id="KW-0479">Metal-binding</keyword>
<dbReference type="AlphaFoldDB" id="A0A4R0XA19"/>
<feature type="binding site" evidence="7">
    <location>
        <position position="97"/>
    </location>
    <ligand>
        <name>Zn(2+)</name>
        <dbReference type="ChEBI" id="CHEBI:29105"/>
        <label>1</label>
    </ligand>
</feature>
<dbReference type="PANTHER" id="PTHR32494">
    <property type="entry name" value="ALLANTOATE DEIMINASE-RELATED"/>
    <property type="match status" value="1"/>
</dbReference>
<name>A0A4R0XA19_9BURK</name>
<comment type="caution">
    <text evidence="8">The sequence shown here is derived from an EMBL/GenBank/DDBJ whole genome shotgun (WGS) entry which is preliminary data.</text>
</comment>
<evidence type="ECO:0000256" key="6">
    <source>
        <dbReference type="ARBA" id="ARBA00023211"/>
    </source>
</evidence>
<keyword evidence="5 8" id="KW-0378">Hydrolase</keyword>
<dbReference type="InterPro" id="IPR036264">
    <property type="entry name" value="Bact_exopeptidase_dim_dom"/>
</dbReference>
<feature type="binding site" evidence="7">
    <location>
        <position position="388"/>
    </location>
    <ligand>
        <name>Zn(2+)</name>
        <dbReference type="ChEBI" id="CHEBI:29105"/>
        <label>2</label>
    </ligand>
</feature>